<dbReference type="PANTHER" id="PTHR42895:SF1">
    <property type="entry name" value="IRON-SULFUR CLUSTER PROTEIN"/>
    <property type="match status" value="1"/>
</dbReference>
<proteinExistence type="predicted"/>
<dbReference type="InterPro" id="IPR027980">
    <property type="entry name" value="RACo_C"/>
</dbReference>
<dbReference type="InterPro" id="IPR052911">
    <property type="entry name" value="Corrinoid_activation_enz"/>
</dbReference>
<dbReference type="Gene3D" id="3.30.420.480">
    <property type="entry name" value="Domain of unknown function (DUF4445)"/>
    <property type="match status" value="1"/>
</dbReference>
<gene>
    <name evidence="2" type="ORF">QBE54_09170</name>
</gene>
<dbReference type="PANTHER" id="PTHR42895">
    <property type="entry name" value="IRON-SULFUR CLUSTER-BINDING PROTEIN-RELATED"/>
    <property type="match status" value="1"/>
</dbReference>
<name>A0ABZ2Y9V7_9BACT</name>
<dbReference type="EMBL" id="CP121689">
    <property type="protein sequence ID" value="WZL75747.1"/>
    <property type="molecule type" value="Genomic_DNA"/>
</dbReference>
<dbReference type="SUPFAM" id="SSF54292">
    <property type="entry name" value="2Fe-2S ferredoxin-like"/>
    <property type="match status" value="1"/>
</dbReference>
<dbReference type="InterPro" id="IPR042259">
    <property type="entry name" value="Raco-like_middle_sf"/>
</dbReference>
<dbReference type="RefSeq" id="WP_369017897.1">
    <property type="nucleotide sequence ID" value="NZ_CP121689.1"/>
</dbReference>
<reference evidence="2 3" key="1">
    <citation type="submission" date="2023-03" db="EMBL/GenBank/DDBJ databases">
        <title>Novel Species.</title>
        <authorList>
            <person name="Ma S."/>
        </authorList>
    </citation>
    <scope>NUCLEOTIDE SEQUENCE [LARGE SCALE GENOMIC DNA]</scope>
    <source>
        <strain evidence="2 3">B11</strain>
    </source>
</reference>
<dbReference type="Proteomes" id="UP001461341">
    <property type="component" value="Chromosome"/>
</dbReference>
<sequence>MFKVEILDQGKFFVLEPTQSLFEVLQQKGLLTEAYCGGKGLCGKCLIQIIEGEVSPPTSFEFRHLGEDKIRQGFRLACQIQLQSSVKVRIPHEDTFSLQTAFYGYHQGLIRDLPLRKKRVVVRKPELAEGLSLQEVLEKQLGDSVSVPEWDINYLRVLGSIGSEEAKSFEVVYGREKIWHIAESSQGESGGFLGVAFDLGTTTLACELVDLESGTSLYRGATLNRQASFGADVLSRIEAIQRHPDNLVALQKAAISTMNQLIQEAIEKAGRSFQDIFVVSVAGNTVMEHIFWGVSPVSIGVAPYVPVFVRSSVGLGEELELLVHPKAQVYLFPSCAGYVGGDIVSGLVAFEIEESEETTLYIDIGTNGEIVLVHEGKIWCCGTAAGPAFEGAQIRQGMRATPGAVSSVSFRDGDLIWQTVGGEPPRGICGTGLIDALAMLLENDLLSPTGRLLEAASHPLSERIEEEGGEKVFVLSREPRLVITQKDISQLQLAKAALQAGRTILLKEAGLREEDIQRVVLAGSFGSFINPHSAVKIGLIPPAKRIESVGNACLAGAKEALLSERFRKRCEELARKAQYIELSGRSDFQDVFTHALFFENREYEQFTRLSGNL</sequence>
<dbReference type="InterPro" id="IPR001041">
    <property type="entry name" value="2Fe-2S_ferredoxin-type"/>
</dbReference>
<dbReference type="PROSITE" id="PS51085">
    <property type="entry name" value="2FE2S_FER_2"/>
    <property type="match status" value="1"/>
</dbReference>
<dbReference type="InterPro" id="IPR036010">
    <property type="entry name" value="2Fe-2S_ferredoxin-like_sf"/>
</dbReference>
<dbReference type="Pfam" id="PF17651">
    <property type="entry name" value="Raco_middle"/>
    <property type="match status" value="1"/>
</dbReference>
<dbReference type="SUPFAM" id="SSF53067">
    <property type="entry name" value="Actin-like ATPase domain"/>
    <property type="match status" value="1"/>
</dbReference>
<feature type="domain" description="2Fe-2S ferredoxin-type" evidence="1">
    <location>
        <begin position="2"/>
        <end position="94"/>
    </location>
</feature>
<dbReference type="CDD" id="cd00207">
    <property type="entry name" value="fer2"/>
    <property type="match status" value="1"/>
</dbReference>
<dbReference type="InterPro" id="IPR043129">
    <property type="entry name" value="ATPase_NBD"/>
</dbReference>
<organism evidence="2 3">
    <name type="scientific">Thermatribacter velox</name>
    <dbReference type="NCBI Taxonomy" id="3039681"/>
    <lineage>
        <taxon>Bacteria</taxon>
        <taxon>Pseudomonadati</taxon>
        <taxon>Atribacterota</taxon>
        <taxon>Atribacteria</taxon>
        <taxon>Atribacterales</taxon>
        <taxon>Thermatribacteraceae</taxon>
        <taxon>Thermatribacter</taxon>
    </lineage>
</organism>
<dbReference type="Pfam" id="PF00111">
    <property type="entry name" value="Fer2"/>
    <property type="match status" value="1"/>
</dbReference>
<protein>
    <submittedName>
        <fullName evidence="2">ASKHA domain-containing protein</fullName>
    </submittedName>
</protein>
<dbReference type="InterPro" id="IPR012675">
    <property type="entry name" value="Beta-grasp_dom_sf"/>
</dbReference>
<evidence type="ECO:0000313" key="3">
    <source>
        <dbReference type="Proteomes" id="UP001461341"/>
    </source>
</evidence>
<keyword evidence="3" id="KW-1185">Reference proteome</keyword>
<dbReference type="InterPro" id="IPR041414">
    <property type="entry name" value="Raco-like_middle"/>
</dbReference>
<evidence type="ECO:0000259" key="1">
    <source>
        <dbReference type="PROSITE" id="PS51085"/>
    </source>
</evidence>
<accession>A0ABZ2Y9V7</accession>
<evidence type="ECO:0000313" key="2">
    <source>
        <dbReference type="EMBL" id="WZL75747.1"/>
    </source>
</evidence>
<dbReference type="Pfam" id="PF14574">
    <property type="entry name" value="RACo_C_ter"/>
    <property type="match status" value="1"/>
</dbReference>
<dbReference type="Gene3D" id="3.10.20.30">
    <property type="match status" value="1"/>
</dbReference>